<comment type="caution">
    <text evidence="2">The sequence shown here is derived from an EMBL/GenBank/DDBJ whole genome shotgun (WGS) entry which is preliminary data.</text>
</comment>
<evidence type="ECO:0000313" key="2">
    <source>
        <dbReference type="EMBL" id="MBC5580263.1"/>
    </source>
</evidence>
<dbReference type="InterPro" id="IPR016181">
    <property type="entry name" value="Acyl_CoA_acyltransferase"/>
</dbReference>
<name>A0A923I4Q8_9FIRM</name>
<keyword evidence="3" id="KW-1185">Reference proteome</keyword>
<dbReference type="RefSeq" id="WP_186886627.1">
    <property type="nucleotide sequence ID" value="NZ_JACONZ010000001.1"/>
</dbReference>
<evidence type="ECO:0000313" key="3">
    <source>
        <dbReference type="Proteomes" id="UP000659630"/>
    </source>
</evidence>
<proteinExistence type="predicted"/>
<dbReference type="SUPFAM" id="SSF55729">
    <property type="entry name" value="Acyl-CoA N-acyltransferases (Nat)"/>
    <property type="match status" value="1"/>
</dbReference>
<dbReference type="EMBL" id="JACONZ010000001">
    <property type="protein sequence ID" value="MBC5580263.1"/>
    <property type="molecule type" value="Genomic_DNA"/>
</dbReference>
<gene>
    <name evidence="2" type="ORF">H8S23_01965</name>
</gene>
<dbReference type="InterPro" id="IPR000182">
    <property type="entry name" value="GNAT_dom"/>
</dbReference>
<reference evidence="2" key="1">
    <citation type="submission" date="2020-08" db="EMBL/GenBank/DDBJ databases">
        <title>Genome public.</title>
        <authorList>
            <person name="Liu C."/>
            <person name="Sun Q."/>
        </authorList>
    </citation>
    <scope>NUCLEOTIDE SEQUENCE</scope>
    <source>
        <strain evidence="2">BX8</strain>
    </source>
</reference>
<dbReference type="AlphaFoldDB" id="A0A923I4Q8"/>
<dbReference type="PANTHER" id="PTHR39173:SF1">
    <property type="entry name" value="ACETYLTRANSFERASE"/>
    <property type="match status" value="1"/>
</dbReference>
<dbReference type="Gene3D" id="3.40.630.30">
    <property type="match status" value="1"/>
</dbReference>
<organism evidence="2 3">
    <name type="scientific">Anaerofilum hominis</name>
    <dbReference type="NCBI Taxonomy" id="2763016"/>
    <lineage>
        <taxon>Bacteria</taxon>
        <taxon>Bacillati</taxon>
        <taxon>Bacillota</taxon>
        <taxon>Clostridia</taxon>
        <taxon>Eubacteriales</taxon>
        <taxon>Oscillospiraceae</taxon>
        <taxon>Anaerofilum</taxon>
    </lineage>
</organism>
<dbReference type="PANTHER" id="PTHR39173">
    <property type="entry name" value="ACETYLTRANSFERASE"/>
    <property type="match status" value="1"/>
</dbReference>
<evidence type="ECO:0000259" key="1">
    <source>
        <dbReference type="PROSITE" id="PS51186"/>
    </source>
</evidence>
<dbReference type="CDD" id="cd04301">
    <property type="entry name" value="NAT_SF"/>
    <property type="match status" value="1"/>
</dbReference>
<dbReference type="Proteomes" id="UP000659630">
    <property type="component" value="Unassembled WGS sequence"/>
</dbReference>
<accession>A0A923I4Q8</accession>
<dbReference type="PROSITE" id="PS51186">
    <property type="entry name" value="GNAT"/>
    <property type="match status" value="1"/>
</dbReference>
<feature type="domain" description="N-acetyltransferase" evidence="1">
    <location>
        <begin position="15"/>
        <end position="176"/>
    </location>
</feature>
<dbReference type="GO" id="GO:0016747">
    <property type="term" value="F:acyltransferase activity, transferring groups other than amino-acyl groups"/>
    <property type="evidence" value="ECO:0007669"/>
    <property type="project" value="InterPro"/>
</dbReference>
<dbReference type="Pfam" id="PF13302">
    <property type="entry name" value="Acetyltransf_3"/>
    <property type="match status" value="1"/>
</dbReference>
<sequence>MCELALVRPSALYAGQVMSYKEEMTRCKESFDGCAGLEEVQSFDEWIDFEERLKKKYKGGYVPSEVFLAVRRSDGAVVGMIDFRHPLSEFLENFGGNIGYSVRPSERRKKYASEMLGLMLPICRAFGETRVLLTCDKWNTASQKTIVKNGGVLENEVPDPVGLSKSGVIQRYWISL</sequence>
<protein>
    <submittedName>
        <fullName evidence="2">GNAT family N-acetyltransferase</fullName>
    </submittedName>
</protein>